<sequence>MTEAKRVDPYAHLMDLGKGALHQALAAQRSALEYSRQFVEGDAAARPLRAQHEEWVRKALETLAPFYALEQLAREQLLKAQAGLFELADDTLRNLTLHGAERGGHRSA</sequence>
<evidence type="ECO:0008006" key="3">
    <source>
        <dbReference type="Google" id="ProtNLM"/>
    </source>
</evidence>
<protein>
    <recommendedName>
        <fullName evidence="3">Phasin family protein</fullName>
    </recommendedName>
</protein>
<dbReference type="Proteomes" id="UP000528460">
    <property type="component" value="Unassembled WGS sequence"/>
</dbReference>
<gene>
    <name evidence="1" type="ORF">HNS30_11155</name>
</gene>
<evidence type="ECO:0000313" key="2">
    <source>
        <dbReference type="Proteomes" id="UP000528460"/>
    </source>
</evidence>
<dbReference type="EMBL" id="JABFJW010000067">
    <property type="protein sequence ID" value="NOK09585.1"/>
    <property type="molecule type" value="Genomic_DNA"/>
</dbReference>
<dbReference type="RefSeq" id="WP_171413767.1">
    <property type="nucleotide sequence ID" value="NZ_JABFJW010000067.1"/>
</dbReference>
<reference evidence="1 2" key="1">
    <citation type="submission" date="2020-05" db="EMBL/GenBank/DDBJ databases">
        <authorList>
            <person name="Whitworth D."/>
        </authorList>
    </citation>
    <scope>NUCLEOTIDE SEQUENCE [LARGE SCALE GENOMIC DNA]</scope>
    <source>
        <strain evidence="1 2">CA046A</strain>
    </source>
</reference>
<dbReference type="AlphaFoldDB" id="A0A7Y4JQZ8"/>
<accession>A0A7Y4JQZ8</accession>
<name>A0A7Y4JQZ8_9BACT</name>
<organism evidence="1 2">
    <name type="scientific">Corallococcus exercitus</name>
    <dbReference type="NCBI Taxonomy" id="2316736"/>
    <lineage>
        <taxon>Bacteria</taxon>
        <taxon>Pseudomonadati</taxon>
        <taxon>Myxococcota</taxon>
        <taxon>Myxococcia</taxon>
        <taxon>Myxococcales</taxon>
        <taxon>Cystobacterineae</taxon>
        <taxon>Myxococcaceae</taxon>
        <taxon>Corallococcus</taxon>
    </lineage>
</organism>
<evidence type="ECO:0000313" key="1">
    <source>
        <dbReference type="EMBL" id="NOK09585.1"/>
    </source>
</evidence>
<comment type="caution">
    <text evidence="1">The sequence shown here is derived from an EMBL/GenBank/DDBJ whole genome shotgun (WGS) entry which is preliminary data.</text>
</comment>
<proteinExistence type="predicted"/>